<dbReference type="Proteomes" id="UP000092508">
    <property type="component" value="Unassembled WGS sequence"/>
</dbReference>
<reference evidence="2 3" key="1">
    <citation type="submission" date="2016-06" db="EMBL/GenBank/DDBJ databases">
        <title>Draft genome of Moraxella atlantae CCUG 66109.</title>
        <authorList>
            <person name="Salva-Serra F."/>
            <person name="Engstrom-Jakobsson H."/>
            <person name="Thorell K."/>
            <person name="Gonzales-Siles L."/>
            <person name="Karlsson R."/>
            <person name="Boulund F."/>
            <person name="Engstrand L."/>
            <person name="Kristiansson E."/>
            <person name="Moore E."/>
        </authorList>
    </citation>
    <scope>NUCLEOTIDE SEQUENCE [LARGE SCALE GENOMIC DNA]</scope>
    <source>
        <strain evidence="2 3">CCUG 66109</strain>
    </source>
</reference>
<name>A0A1B8Q904_9GAMM</name>
<gene>
    <name evidence="2" type="ORF">A9308_00730</name>
</gene>
<evidence type="ECO:0000256" key="1">
    <source>
        <dbReference type="SAM" id="Phobius"/>
    </source>
</evidence>
<dbReference type="EMBL" id="LZMZ01000051">
    <property type="protein sequence ID" value="OBX73766.1"/>
    <property type="molecule type" value="Genomic_DNA"/>
</dbReference>
<dbReference type="AlphaFoldDB" id="A0A1B8Q904"/>
<sequence>MLKDGKKVLIDTVLHIVTYTVAIITLVAFLCVFYAAVSRALDIEDKAERDLIENHKVWINENRVKNETE</sequence>
<protein>
    <submittedName>
        <fullName evidence="2">Uncharacterized protein</fullName>
    </submittedName>
</protein>
<dbReference type="RefSeq" id="WP_067238580.1">
    <property type="nucleotide sequence ID" value="NZ_LZMZ01000051.1"/>
</dbReference>
<feature type="transmembrane region" description="Helical" evidence="1">
    <location>
        <begin position="12"/>
        <end position="37"/>
    </location>
</feature>
<dbReference type="STRING" id="34059.A9308_00730"/>
<organism evidence="2 3">
    <name type="scientific">Faucicola atlantae</name>
    <dbReference type="NCBI Taxonomy" id="34059"/>
    <lineage>
        <taxon>Bacteria</taxon>
        <taxon>Pseudomonadati</taxon>
        <taxon>Pseudomonadota</taxon>
        <taxon>Gammaproteobacteria</taxon>
        <taxon>Moraxellales</taxon>
        <taxon>Moraxellaceae</taxon>
        <taxon>Faucicola</taxon>
    </lineage>
</organism>
<proteinExistence type="predicted"/>
<keyword evidence="1" id="KW-1133">Transmembrane helix</keyword>
<comment type="caution">
    <text evidence="2">The sequence shown here is derived from an EMBL/GenBank/DDBJ whole genome shotgun (WGS) entry which is preliminary data.</text>
</comment>
<keyword evidence="1" id="KW-0472">Membrane</keyword>
<evidence type="ECO:0000313" key="3">
    <source>
        <dbReference type="Proteomes" id="UP000092508"/>
    </source>
</evidence>
<accession>A0A1B8Q904</accession>
<evidence type="ECO:0000313" key="2">
    <source>
        <dbReference type="EMBL" id="OBX73766.1"/>
    </source>
</evidence>
<keyword evidence="1" id="KW-0812">Transmembrane</keyword>